<dbReference type="FunFam" id="1.20.5.1000:FF:000001">
    <property type="entry name" value="C-Jun-amino-terminal kinase-interacting protein 3 isoform X2"/>
    <property type="match status" value="1"/>
</dbReference>
<reference evidence="9" key="1">
    <citation type="submission" date="2021-02" db="EMBL/GenBank/DDBJ databases">
        <authorList>
            <person name="Nowell W R."/>
        </authorList>
    </citation>
    <scope>NUCLEOTIDE SEQUENCE</scope>
</reference>
<comment type="similarity">
    <text evidence="2">Belongs to the JIP scaffold family.</text>
</comment>
<feature type="compositionally biased region" description="Polar residues" evidence="6">
    <location>
        <begin position="533"/>
        <end position="560"/>
    </location>
</feature>
<feature type="compositionally biased region" description="Low complexity" evidence="6">
    <location>
        <begin position="510"/>
        <end position="532"/>
    </location>
</feature>
<dbReference type="GO" id="GO:0005737">
    <property type="term" value="C:cytoplasm"/>
    <property type="evidence" value="ECO:0007669"/>
    <property type="project" value="UniProtKB-SubCell"/>
</dbReference>
<dbReference type="Proteomes" id="UP000663877">
    <property type="component" value="Unassembled WGS sequence"/>
</dbReference>
<dbReference type="GO" id="GO:0016192">
    <property type="term" value="P:vesicle-mediated transport"/>
    <property type="evidence" value="ECO:0007669"/>
    <property type="project" value="TreeGrafter"/>
</dbReference>
<dbReference type="EMBL" id="CAJNOI010000200">
    <property type="protein sequence ID" value="CAF1178248.1"/>
    <property type="molecule type" value="Genomic_DNA"/>
</dbReference>
<sequence>MVHSDLNEHELISSTISEDSQTPLSETVTTLASNVYKELERIIKNFGENSVKDLMPVMISTLESLDSALHEREVSKLETESLKEQNEQLFQQYEREKSFHKEYQQRYLQVEDHLEEIKRENEEKLQSLESIVKIFEIKARNASDHVGRLEDKENEMKQEYKRLHDRYCELFKAHCDYMERTKILYGTDRLDQLATKSSSRGNLQLPTTAYSSDDKQTLSNQPSIEEVPPNSSDVSFTSLKKSLSGMEFHSVPETTDGIHTQTESMASNDAAVNTDPAISDDDDDISIDDTKNLEAFDKETQNDNIDISDVDASADLFGMTKEVSNLIKENNELLETKNALNVLKDDLLVKIEELSNEQEILREEIESLQTVKTRLHSRNLEVEEELRKIREEIEKKKEEEKPLMISKGIQTNTHHHHQQQTVQENSSPTPKTVPTTVSTDVSTTDTSKSLWRMFSDDWLPTTIVPSNILGVPVVDIQSDLREGTTQISEFFSGLFGSNTKEASPKRSLPTTNTTANLSSASTTSSIKRSSTNDQITPSVSTNENLSSEQSTEDNSMILKQSSSIRRNSDDNNRFQAYGWSISSKNQLKVADVDGKTQVNVPIPVYCRPIFDTNDSTQIWCAVGIDLSGLSFDTNETSVDQLNKQLIESYHQMIDEQCLKLSSIIWLASKLNDKAIITIIDSNKAEKMIDTFPIGNAIIYAMGSVPGTLTTDYPPIDDSKLNETVSTSDVKVIACTAASLATGGSRPNVSETLDQVPPDVLNQNANENKTKYPTVWLGSSDGWLYIHSSVNEHRIAIGKVWLRHAIYSIVHIRGRVFVALANERIIVFHRNIDGTWNLNNLHLIVTGKSRESVRCAINVEESIWCGVANRVYVIKVQTLEIQKQFEVHSRSEHSVQHMTWSGVGVWLSVRLSSTLQLYHAQTFEHLQDVDIQPYVEKMIVTEKKGLYFVHISALTIACRRLWIGTGNGIIISVPLADSIMSSSTSASTKPGSVVRVSDQASSSNYIPYCSMNNAQLSFHGFRDAVKFFVAVPGQAPSEILLNDEKPSEALTSISSSSPFGDILVVSGGDGYIDFRLGNTTTENTNRNTSYLTVWHLGSA</sequence>
<dbReference type="InterPro" id="IPR039911">
    <property type="entry name" value="JIP3/JIP4"/>
</dbReference>
<feature type="region of interest" description="Disordered" evidence="6">
    <location>
        <begin position="495"/>
        <end position="569"/>
    </location>
</feature>
<evidence type="ECO:0000256" key="3">
    <source>
        <dbReference type="ARBA" id="ARBA00022490"/>
    </source>
</evidence>
<dbReference type="InterPro" id="IPR011047">
    <property type="entry name" value="Quinoprotein_ADH-like_sf"/>
</dbReference>
<dbReference type="Pfam" id="PF16471">
    <property type="entry name" value="JIP_LZII"/>
    <property type="match status" value="1"/>
</dbReference>
<dbReference type="GO" id="GO:0019894">
    <property type="term" value="F:kinesin binding"/>
    <property type="evidence" value="ECO:0007669"/>
    <property type="project" value="TreeGrafter"/>
</dbReference>
<proteinExistence type="inferred from homology"/>
<evidence type="ECO:0000313" key="9">
    <source>
        <dbReference type="EMBL" id="CAF1387817.1"/>
    </source>
</evidence>
<organism evidence="9 10">
    <name type="scientific">Adineta steineri</name>
    <dbReference type="NCBI Taxonomy" id="433720"/>
    <lineage>
        <taxon>Eukaryota</taxon>
        <taxon>Metazoa</taxon>
        <taxon>Spiralia</taxon>
        <taxon>Gnathifera</taxon>
        <taxon>Rotifera</taxon>
        <taxon>Eurotatoria</taxon>
        <taxon>Bdelloidea</taxon>
        <taxon>Adinetida</taxon>
        <taxon>Adinetidae</taxon>
        <taxon>Adineta</taxon>
    </lineage>
</organism>
<evidence type="ECO:0000313" key="8">
    <source>
        <dbReference type="EMBL" id="CAF1178248.1"/>
    </source>
</evidence>
<dbReference type="Proteomes" id="UP000663832">
    <property type="component" value="Unassembled WGS sequence"/>
</dbReference>
<feature type="domain" description="RH1" evidence="7">
    <location>
        <begin position="11"/>
        <end position="99"/>
    </location>
</feature>
<feature type="region of interest" description="Disordered" evidence="6">
    <location>
        <begin position="195"/>
        <end position="236"/>
    </location>
</feature>
<comment type="subcellular location">
    <subcellularLocation>
        <location evidence="1">Cytoplasm</location>
    </subcellularLocation>
</comment>
<dbReference type="SUPFAM" id="SSF50998">
    <property type="entry name" value="Quinoprotein alcohol dehydrogenase-like"/>
    <property type="match status" value="1"/>
</dbReference>
<dbReference type="PANTHER" id="PTHR13886">
    <property type="entry name" value="JNK/SAPK-ASSOCIATED PROTEIN"/>
    <property type="match status" value="1"/>
</dbReference>
<dbReference type="Pfam" id="PF19056">
    <property type="entry name" value="WD40_2"/>
    <property type="match status" value="1"/>
</dbReference>
<evidence type="ECO:0000256" key="2">
    <source>
        <dbReference type="ARBA" id="ARBA00009866"/>
    </source>
</evidence>
<evidence type="ECO:0000256" key="5">
    <source>
        <dbReference type="SAM" id="Coils"/>
    </source>
</evidence>
<evidence type="ECO:0000259" key="7">
    <source>
        <dbReference type="PROSITE" id="PS51776"/>
    </source>
</evidence>
<dbReference type="GO" id="GO:0008432">
    <property type="term" value="F:JUN kinase binding"/>
    <property type="evidence" value="ECO:0007669"/>
    <property type="project" value="TreeGrafter"/>
</dbReference>
<dbReference type="GO" id="GO:0005078">
    <property type="term" value="F:MAP-kinase scaffold activity"/>
    <property type="evidence" value="ECO:0007669"/>
    <property type="project" value="InterPro"/>
</dbReference>
<keyword evidence="3" id="KW-0963">Cytoplasm</keyword>
<name>A0A815K2S4_9BILA</name>
<dbReference type="PROSITE" id="PS51776">
    <property type="entry name" value="RH1"/>
    <property type="match status" value="1"/>
</dbReference>
<dbReference type="GO" id="GO:0030159">
    <property type="term" value="F:signaling receptor complex adaptor activity"/>
    <property type="evidence" value="ECO:0007669"/>
    <property type="project" value="TreeGrafter"/>
</dbReference>
<dbReference type="Gene3D" id="1.20.5.1000">
    <property type="entry name" value="arf6 gtpase in complex with a specific effector, jip4"/>
    <property type="match status" value="1"/>
</dbReference>
<dbReference type="OrthoDB" id="10256043at2759"/>
<evidence type="ECO:0000256" key="4">
    <source>
        <dbReference type="ARBA" id="ARBA00023054"/>
    </source>
</evidence>
<keyword evidence="4 5" id="KW-0175">Coiled coil</keyword>
<dbReference type="Gene3D" id="1.20.58.1770">
    <property type="match status" value="1"/>
</dbReference>
<evidence type="ECO:0000256" key="6">
    <source>
        <dbReference type="SAM" id="MobiDB-lite"/>
    </source>
</evidence>
<gene>
    <name evidence="8" type="ORF">BJG266_LOCUS25607</name>
    <name evidence="9" type="ORF">QVE165_LOCUS36035</name>
</gene>
<feature type="compositionally biased region" description="Low complexity" evidence="6">
    <location>
        <begin position="426"/>
        <end position="442"/>
    </location>
</feature>
<evidence type="ECO:0000313" key="10">
    <source>
        <dbReference type="Proteomes" id="UP000663832"/>
    </source>
</evidence>
<dbReference type="InterPro" id="IPR032486">
    <property type="entry name" value="JIP_LZII"/>
</dbReference>
<dbReference type="Pfam" id="PF09744">
    <property type="entry name" value="RH1"/>
    <property type="match status" value="1"/>
</dbReference>
<dbReference type="InterPro" id="IPR034743">
    <property type="entry name" value="RH1"/>
</dbReference>
<accession>A0A815K2S4</accession>
<evidence type="ECO:0000256" key="1">
    <source>
        <dbReference type="ARBA" id="ARBA00004496"/>
    </source>
</evidence>
<dbReference type="AlphaFoldDB" id="A0A815K2S4"/>
<feature type="coiled-coil region" evidence="5">
    <location>
        <begin position="100"/>
        <end position="166"/>
    </location>
</feature>
<comment type="caution">
    <text evidence="9">The sequence shown here is derived from an EMBL/GenBank/DDBJ whole genome shotgun (WGS) entry which is preliminary data.</text>
</comment>
<protein>
    <recommendedName>
        <fullName evidence="7">RH1 domain-containing protein</fullName>
    </recommendedName>
</protein>
<feature type="region of interest" description="Disordered" evidence="6">
    <location>
        <begin position="411"/>
        <end position="442"/>
    </location>
</feature>
<keyword evidence="10" id="KW-1185">Reference proteome</keyword>
<dbReference type="PANTHER" id="PTHR13886:SF4">
    <property type="entry name" value="JNK-INTERACTING PROTEIN 3"/>
    <property type="match status" value="1"/>
</dbReference>
<dbReference type="EMBL" id="CAJNOM010000357">
    <property type="protein sequence ID" value="CAF1387817.1"/>
    <property type="molecule type" value="Genomic_DNA"/>
</dbReference>
<feature type="coiled-coil region" evidence="5">
    <location>
        <begin position="326"/>
        <end position="399"/>
    </location>
</feature>